<proteinExistence type="predicted"/>
<keyword evidence="1" id="KW-0175">Coiled coil</keyword>
<dbReference type="GO" id="GO:0007508">
    <property type="term" value="P:larval heart development"/>
    <property type="evidence" value="ECO:0007669"/>
    <property type="project" value="TreeGrafter"/>
</dbReference>
<evidence type="ECO:0000313" key="3">
    <source>
        <dbReference type="EMBL" id="CAK1551073.1"/>
    </source>
</evidence>
<gene>
    <name evidence="3" type="ORF">LNINA_LOCUS10247</name>
</gene>
<keyword evidence="4" id="KW-1185">Reference proteome</keyword>
<dbReference type="SUPFAM" id="SSF56219">
    <property type="entry name" value="DNase I-like"/>
    <property type="match status" value="1"/>
</dbReference>
<dbReference type="EMBL" id="CAVLEF010000114">
    <property type="protein sequence ID" value="CAK1551073.1"/>
    <property type="molecule type" value="Genomic_DNA"/>
</dbReference>
<accession>A0AAV1JRR2</accession>
<dbReference type="InterPro" id="IPR057251">
    <property type="entry name" value="FP_C"/>
</dbReference>
<evidence type="ECO:0000313" key="4">
    <source>
        <dbReference type="Proteomes" id="UP001497472"/>
    </source>
</evidence>
<feature type="domain" description="FP protein C-terminal" evidence="2">
    <location>
        <begin position="253"/>
        <end position="279"/>
    </location>
</feature>
<feature type="non-terminal residue" evidence="3">
    <location>
        <position position="548"/>
    </location>
</feature>
<dbReference type="Proteomes" id="UP001497472">
    <property type="component" value="Unassembled WGS sequence"/>
</dbReference>
<evidence type="ECO:0000256" key="1">
    <source>
        <dbReference type="SAM" id="Coils"/>
    </source>
</evidence>
<dbReference type="InterPro" id="IPR036691">
    <property type="entry name" value="Endo/exonu/phosph_ase_sf"/>
</dbReference>
<protein>
    <recommendedName>
        <fullName evidence="2">FP protein C-terminal domain-containing protein</fullName>
    </recommendedName>
</protein>
<organism evidence="3 4">
    <name type="scientific">Leptosia nina</name>
    <dbReference type="NCBI Taxonomy" id="320188"/>
    <lineage>
        <taxon>Eukaryota</taxon>
        <taxon>Metazoa</taxon>
        <taxon>Ecdysozoa</taxon>
        <taxon>Arthropoda</taxon>
        <taxon>Hexapoda</taxon>
        <taxon>Insecta</taxon>
        <taxon>Pterygota</taxon>
        <taxon>Neoptera</taxon>
        <taxon>Endopterygota</taxon>
        <taxon>Lepidoptera</taxon>
        <taxon>Glossata</taxon>
        <taxon>Ditrysia</taxon>
        <taxon>Papilionoidea</taxon>
        <taxon>Pieridae</taxon>
        <taxon>Pierinae</taxon>
        <taxon>Leptosia</taxon>
    </lineage>
</organism>
<dbReference type="PANTHER" id="PTHR33395">
    <property type="entry name" value="TRANSCRIPTASE, PUTATIVE-RELATED-RELATED"/>
    <property type="match status" value="1"/>
</dbReference>
<sequence>MKKCAICDVQFKDGAQCVCCRNDLDFGCASISEAGWRKLGADRRAQWKCPKCRASSPVVSTEQPATLDTILAEIRDMKCQLEALPTLLEDIREIKSELLELRDACAHSKERLEGLNNRLTELEAKSVNFDKALGTANSLHDDLAKVKYDLNAQEQRSRLNNVEIKGVPLKKDENLFSILEAIGRKVNYTCPKSQVNYISRVPTYNSNEKLIVVSFLNRYIKEDFIAAARSTKELSDIQGSKRIYVNDHLSVDYKKLLTRTKNVSKEKGYEYVWVKHDGIQESEIFDERYVVWRRDRDYASTVQKFGGGVVIATRRELAVASQTHLFSSAEDLCIKIQRNTFDSGDCTSLYLGVLYLCNQKNGLSFYSQLNNFLAKWNDLILNNPADRFLILGDFNLPHISWTPSGDDMPLIPSNYTSNNECLFVDEICTMGLGQYNGVPNELGRMLDLVLSNDLVVVQKCLDPLVREDSHHPALLANIKILNIPILNYAPRLRYLYSKGDFQSINDEINAIDWDCEFSSRSMDDSVEFFNNTITDLQIKYVPRRLERK</sequence>
<dbReference type="PANTHER" id="PTHR33395:SF22">
    <property type="entry name" value="REVERSE TRANSCRIPTASE DOMAIN-CONTAINING PROTEIN"/>
    <property type="match status" value="1"/>
</dbReference>
<dbReference type="GO" id="GO:0061343">
    <property type="term" value="P:cell adhesion involved in heart morphogenesis"/>
    <property type="evidence" value="ECO:0007669"/>
    <property type="project" value="TreeGrafter"/>
</dbReference>
<dbReference type="Pfam" id="PF25298">
    <property type="entry name" value="Baculo_FP_2nd"/>
    <property type="match status" value="1"/>
</dbReference>
<dbReference type="AlphaFoldDB" id="A0AAV1JRR2"/>
<reference evidence="3 4" key="1">
    <citation type="submission" date="2023-11" db="EMBL/GenBank/DDBJ databases">
        <authorList>
            <person name="Okamura Y."/>
        </authorList>
    </citation>
    <scope>NUCLEOTIDE SEQUENCE [LARGE SCALE GENOMIC DNA]</scope>
</reference>
<evidence type="ECO:0000259" key="2">
    <source>
        <dbReference type="Pfam" id="PF25298"/>
    </source>
</evidence>
<feature type="coiled-coil region" evidence="1">
    <location>
        <begin position="91"/>
        <end position="132"/>
    </location>
</feature>
<comment type="caution">
    <text evidence="3">The sequence shown here is derived from an EMBL/GenBank/DDBJ whole genome shotgun (WGS) entry which is preliminary data.</text>
</comment>
<name>A0AAV1JRR2_9NEOP</name>
<dbReference type="GO" id="GO:0031012">
    <property type="term" value="C:extracellular matrix"/>
    <property type="evidence" value="ECO:0007669"/>
    <property type="project" value="TreeGrafter"/>
</dbReference>
<dbReference type="Gene3D" id="3.60.10.10">
    <property type="entry name" value="Endonuclease/exonuclease/phosphatase"/>
    <property type="match status" value="1"/>
</dbReference>